<evidence type="ECO:0000256" key="5">
    <source>
        <dbReference type="ARBA" id="ARBA00030436"/>
    </source>
</evidence>
<dbReference type="InterPro" id="IPR007322">
    <property type="entry name" value="RNA_pol_bunyavir"/>
</dbReference>
<feature type="non-terminal residue" evidence="8">
    <location>
        <position position="214"/>
    </location>
</feature>
<accession>A0A0C6DRU7</accession>
<dbReference type="GO" id="GO:0003968">
    <property type="term" value="F:RNA-directed RNA polymerase activity"/>
    <property type="evidence" value="ECO:0007669"/>
    <property type="project" value="UniProtKB-EC"/>
</dbReference>
<reference evidence="8" key="1">
    <citation type="journal article" date="2014" name="Nat. Commun.">
        <title>A nairovirus isolated from African bats causes haemorrhagic gastroenteritis and severe hepatic disease in mice.</title>
        <authorList>
            <person name="Ishii A."/>
            <person name="Ueno K."/>
            <person name="Orba Y."/>
            <person name="Sasaki M."/>
            <person name="Moonga L."/>
            <person name="Hang'ombe B.M."/>
            <person name="Mweene A.S."/>
            <person name="Umemura T."/>
            <person name="Ito K."/>
            <person name="Hall W.W."/>
            <person name="Sawa H."/>
        </authorList>
    </citation>
    <scope>NUCLEOTIDE SEQUENCE</scope>
    <source>
        <strain evidence="8">11SB24</strain>
    </source>
</reference>
<feature type="domain" description="RdRp catalytic" evidence="7">
    <location>
        <begin position="1"/>
        <end position="189"/>
    </location>
</feature>
<sequence length="214" mass="24592">GPIHCCSLFSAMMQQLLKDCPDWSNFYKLTFLKNLCRQVEIPSSSIRKILNALRYNLSNEATLSAMPEEEIRRQLVSNMHIWGNNDVVKFLINTYLSRGKMAMSSYNHMGQGIHHATSSVLTSLMAPINEEMLQIYVKKHMPELTLHVEHAGSSDDYAKCLVFTGYLSKQTFKAYEDTFWHHVCRMKNLLAAINRCCQMKDSPKTLVGDNFLEF</sequence>
<keyword evidence="3" id="KW-0808">Transferase</keyword>
<evidence type="ECO:0000256" key="1">
    <source>
        <dbReference type="ARBA" id="ARBA00012494"/>
    </source>
</evidence>
<protein>
    <recommendedName>
        <fullName evidence="2">RNA-directed RNA polymerase L</fullName>
        <ecNumber evidence="1">2.7.7.48</ecNumber>
    </recommendedName>
    <alternativeName>
        <fullName evidence="4">Large structural protein</fullName>
    </alternativeName>
    <alternativeName>
        <fullName evidence="6">Replicase</fullName>
    </alternativeName>
    <alternativeName>
        <fullName evidence="5">Transcriptase</fullName>
    </alternativeName>
</protein>
<dbReference type="EC" id="2.7.7.48" evidence="1"/>
<evidence type="ECO:0000313" key="8">
    <source>
        <dbReference type="EMBL" id="BAP90962.1"/>
    </source>
</evidence>
<evidence type="ECO:0000256" key="2">
    <source>
        <dbReference type="ARBA" id="ARBA00018602"/>
    </source>
</evidence>
<evidence type="ECO:0000256" key="3">
    <source>
        <dbReference type="ARBA" id="ARBA00022679"/>
    </source>
</evidence>
<dbReference type="InterPro" id="IPR007099">
    <property type="entry name" value="RNA-dir_pol_NSvirus"/>
</dbReference>
<proteinExistence type="predicted"/>
<name>A0A0C6DRU7_9VIRU</name>
<dbReference type="PROSITE" id="PS50525">
    <property type="entry name" value="RDRP_SSRNA_NEG_SEG"/>
    <property type="match status" value="1"/>
</dbReference>
<feature type="non-terminal residue" evidence="8">
    <location>
        <position position="1"/>
    </location>
</feature>
<dbReference type="GO" id="GO:0006351">
    <property type="term" value="P:DNA-templated transcription"/>
    <property type="evidence" value="ECO:0007669"/>
    <property type="project" value="InterPro"/>
</dbReference>
<evidence type="ECO:0000256" key="6">
    <source>
        <dbReference type="ARBA" id="ARBA00031012"/>
    </source>
</evidence>
<evidence type="ECO:0000259" key="7">
    <source>
        <dbReference type="PROSITE" id="PS50525"/>
    </source>
</evidence>
<organism evidence="8">
    <name type="scientific">Leopards Hill virus</name>
    <dbReference type="NCBI Taxonomy" id="1381104"/>
    <lineage>
        <taxon>Viruses</taxon>
        <taxon>Riboviria</taxon>
        <taxon>Orthornavirae</taxon>
        <taxon>Negarnaviricota</taxon>
        <taxon>Polyploviricotina</taxon>
        <taxon>Bunyaviricetes</taxon>
        <taxon>Hareavirales</taxon>
        <taxon>Nairoviridae</taxon>
        <taxon>Orthonairovirus</taxon>
        <taxon>Orthonairovirus lusakaense</taxon>
    </lineage>
</organism>
<dbReference type="EMBL" id="AB842085">
    <property type="protein sequence ID" value="BAP90962.1"/>
    <property type="molecule type" value="Viral_cRNA"/>
</dbReference>
<dbReference type="GO" id="GO:0039694">
    <property type="term" value="P:viral RNA genome replication"/>
    <property type="evidence" value="ECO:0007669"/>
    <property type="project" value="InterPro"/>
</dbReference>
<dbReference type="Pfam" id="PF04196">
    <property type="entry name" value="Bunya_RdRp"/>
    <property type="match status" value="1"/>
</dbReference>
<gene>
    <name evidence="8" type="primary">L</name>
</gene>
<evidence type="ECO:0000256" key="4">
    <source>
        <dbReference type="ARBA" id="ARBA00030285"/>
    </source>
</evidence>